<organism evidence="2 3">
    <name type="scientific">Hydrogenophaga pseudoflava</name>
    <name type="common">Pseudomonas carboxydoflava</name>
    <dbReference type="NCBI Taxonomy" id="47421"/>
    <lineage>
        <taxon>Bacteria</taxon>
        <taxon>Pseudomonadati</taxon>
        <taxon>Pseudomonadota</taxon>
        <taxon>Betaproteobacteria</taxon>
        <taxon>Burkholderiales</taxon>
        <taxon>Comamonadaceae</taxon>
        <taxon>Hydrogenophaga</taxon>
    </lineage>
</organism>
<keyword evidence="3" id="KW-1185">Reference proteome</keyword>
<evidence type="ECO:0008006" key="4">
    <source>
        <dbReference type="Google" id="ProtNLM"/>
    </source>
</evidence>
<proteinExistence type="predicted"/>
<dbReference type="AlphaFoldDB" id="A0A4P6X4Y1"/>
<dbReference type="KEGG" id="hpse:HPF_19795"/>
<sequence length="141" mass="14778" precursor="true">MLKQTARVAGSLAVAIALASCGGGGDIAGDSTEFSVSPSEWKVSTVAVGKNNCTGLNGSGPYVFTIIGGQAPFRIVNAVPDALTVDKTEATGKDPKFNVWLRGRCGDPFIITVLDYHSRTTVVEITVESEEPEDTETPTTE</sequence>
<accession>A0A4P6X4Y1</accession>
<dbReference type="PROSITE" id="PS51257">
    <property type="entry name" value="PROKAR_LIPOPROTEIN"/>
    <property type="match status" value="1"/>
</dbReference>
<dbReference type="RefSeq" id="WP_133157619.1">
    <property type="nucleotide sequence ID" value="NZ_CP037867.1"/>
</dbReference>
<dbReference type="EMBL" id="CP037867">
    <property type="protein sequence ID" value="QBM29945.1"/>
    <property type="molecule type" value="Genomic_DNA"/>
</dbReference>
<evidence type="ECO:0000313" key="3">
    <source>
        <dbReference type="Proteomes" id="UP000293912"/>
    </source>
</evidence>
<protein>
    <recommendedName>
        <fullName evidence="4">Lipoprotein</fullName>
    </recommendedName>
</protein>
<gene>
    <name evidence="2" type="ORF">HPF_19795</name>
</gene>
<name>A0A4P6X4Y1_HYDPS</name>
<evidence type="ECO:0000256" key="1">
    <source>
        <dbReference type="SAM" id="SignalP"/>
    </source>
</evidence>
<evidence type="ECO:0000313" key="2">
    <source>
        <dbReference type="EMBL" id="QBM29945.1"/>
    </source>
</evidence>
<reference evidence="2 3" key="1">
    <citation type="submission" date="2019-03" db="EMBL/GenBank/DDBJ databases">
        <authorList>
            <person name="Sebastian G."/>
            <person name="Baumann P."/>
            <person name="Ruckert C."/>
            <person name="Kalinowski J."/>
            <person name="Nebel B."/>
            <person name="Takors R."/>
            <person name="Blombach B."/>
        </authorList>
    </citation>
    <scope>NUCLEOTIDE SEQUENCE [LARGE SCALE GENOMIC DNA]</scope>
    <source>
        <strain evidence="2 3">DSM 1084</strain>
    </source>
</reference>
<feature type="chain" id="PRO_5020729473" description="Lipoprotein" evidence="1">
    <location>
        <begin position="20"/>
        <end position="141"/>
    </location>
</feature>
<feature type="signal peptide" evidence="1">
    <location>
        <begin position="1"/>
        <end position="19"/>
    </location>
</feature>
<dbReference type="Proteomes" id="UP000293912">
    <property type="component" value="Chromosome"/>
</dbReference>
<keyword evidence="1" id="KW-0732">Signal</keyword>